<evidence type="ECO:0000256" key="7">
    <source>
        <dbReference type="ARBA" id="ARBA00022801"/>
    </source>
</evidence>
<dbReference type="PANTHER" id="PTHR30622">
    <property type="entry name" value="UNDECAPRENYL-DIPHOSPHATASE"/>
    <property type="match status" value="1"/>
</dbReference>
<comment type="caution">
    <text evidence="15">The sequence shown here is derived from an EMBL/GenBank/DDBJ whole genome shotgun (WGS) entry which is preliminary data.</text>
</comment>
<feature type="transmembrane region" description="Helical" evidence="14">
    <location>
        <begin position="222"/>
        <end position="244"/>
    </location>
</feature>
<comment type="catalytic activity">
    <reaction evidence="13 14">
        <text>di-trans,octa-cis-undecaprenyl diphosphate + H2O = di-trans,octa-cis-undecaprenyl phosphate + phosphate + H(+)</text>
        <dbReference type="Rhea" id="RHEA:28094"/>
        <dbReference type="ChEBI" id="CHEBI:15377"/>
        <dbReference type="ChEBI" id="CHEBI:15378"/>
        <dbReference type="ChEBI" id="CHEBI:43474"/>
        <dbReference type="ChEBI" id="CHEBI:58405"/>
        <dbReference type="ChEBI" id="CHEBI:60392"/>
        <dbReference type="EC" id="3.6.1.27"/>
    </reaction>
</comment>
<evidence type="ECO:0000256" key="8">
    <source>
        <dbReference type="ARBA" id="ARBA00022989"/>
    </source>
</evidence>
<keyword evidence="5 14" id="KW-1003">Cell membrane</keyword>
<evidence type="ECO:0000256" key="3">
    <source>
        <dbReference type="ARBA" id="ARBA00012374"/>
    </source>
</evidence>
<dbReference type="GO" id="GO:0005886">
    <property type="term" value="C:plasma membrane"/>
    <property type="evidence" value="ECO:0007669"/>
    <property type="project" value="UniProtKB-SubCell"/>
</dbReference>
<dbReference type="Pfam" id="PF02673">
    <property type="entry name" value="BacA"/>
    <property type="match status" value="1"/>
</dbReference>
<evidence type="ECO:0000313" key="16">
    <source>
        <dbReference type="Proteomes" id="UP000034852"/>
    </source>
</evidence>
<evidence type="ECO:0000256" key="11">
    <source>
        <dbReference type="ARBA" id="ARBA00032707"/>
    </source>
</evidence>
<comment type="function">
    <text evidence="14">Catalyzes the dephosphorylation of undecaprenyl diphosphate (UPP). Confers resistance to bacitracin.</text>
</comment>
<feature type="transmembrane region" description="Helical" evidence="14">
    <location>
        <begin position="251"/>
        <end position="270"/>
    </location>
</feature>
<evidence type="ECO:0000256" key="2">
    <source>
        <dbReference type="ARBA" id="ARBA00010621"/>
    </source>
</evidence>
<name>A0A0G0GX24_9BACT</name>
<feature type="transmembrane region" description="Helical" evidence="14">
    <location>
        <begin position="38"/>
        <end position="57"/>
    </location>
</feature>
<sequence length="271" mass="29603">MFQSIILGIIQGLTEFIPVSSSGHLALLPKLFNWEEQSTSFDVILHGGTLFALLFVYRFKLLDIFKSIGKDKTTNKLVINIVIATIPAAVIGLIFKDTIDDKLKSNWIIAFMLVQIGLLLILADFYLKKRKPVQTKKPATSGKGQYTSLSSLSALLIGLAQPISFIRGTSRSGITTLAGLTQKMDLKSALDFSFLISIPIITMAFAYGLLDILKNGAGDESFSNMAAGFLASFISGLIAINFMLKFTARIGLKWFGVYTIILGLVVILIII</sequence>
<evidence type="ECO:0000256" key="5">
    <source>
        <dbReference type="ARBA" id="ARBA00022475"/>
    </source>
</evidence>
<evidence type="ECO:0000256" key="4">
    <source>
        <dbReference type="ARBA" id="ARBA00021581"/>
    </source>
</evidence>
<evidence type="ECO:0000256" key="14">
    <source>
        <dbReference type="HAMAP-Rule" id="MF_01006"/>
    </source>
</evidence>
<keyword evidence="14" id="KW-0133">Cell shape</keyword>
<keyword evidence="14" id="KW-0961">Cell wall biogenesis/degradation</keyword>
<dbReference type="PANTHER" id="PTHR30622:SF4">
    <property type="entry name" value="UNDECAPRENYL-DIPHOSPHATASE"/>
    <property type="match status" value="1"/>
</dbReference>
<evidence type="ECO:0000256" key="13">
    <source>
        <dbReference type="ARBA" id="ARBA00047594"/>
    </source>
</evidence>
<evidence type="ECO:0000256" key="12">
    <source>
        <dbReference type="ARBA" id="ARBA00032932"/>
    </source>
</evidence>
<accession>A0A0G0GX24</accession>
<dbReference type="PATRIC" id="fig|1619087.5.peg.319"/>
<proteinExistence type="inferred from homology"/>
<dbReference type="EC" id="3.6.1.27" evidence="3 14"/>
<evidence type="ECO:0000256" key="6">
    <source>
        <dbReference type="ARBA" id="ARBA00022692"/>
    </source>
</evidence>
<dbReference type="HAMAP" id="MF_01006">
    <property type="entry name" value="Undec_diphosphatase"/>
    <property type="match status" value="1"/>
</dbReference>
<dbReference type="GO" id="GO:0046677">
    <property type="term" value="P:response to antibiotic"/>
    <property type="evidence" value="ECO:0007669"/>
    <property type="project" value="UniProtKB-UniRule"/>
</dbReference>
<organism evidence="15 16">
    <name type="scientific">candidate division WS6 bacterium GW2011_GWA2_37_6</name>
    <dbReference type="NCBI Taxonomy" id="1619087"/>
    <lineage>
        <taxon>Bacteria</taxon>
        <taxon>Candidatus Dojkabacteria</taxon>
    </lineage>
</organism>
<feature type="transmembrane region" description="Helical" evidence="14">
    <location>
        <begin position="192"/>
        <end position="210"/>
    </location>
</feature>
<keyword evidence="10 14" id="KW-0046">Antibiotic resistance</keyword>
<comment type="subcellular location">
    <subcellularLocation>
        <location evidence="1 14">Cell membrane</location>
        <topology evidence="1 14">Multi-pass membrane protein</topology>
    </subcellularLocation>
</comment>
<feature type="transmembrane region" description="Helical" evidence="14">
    <location>
        <begin position="77"/>
        <end position="95"/>
    </location>
</feature>
<dbReference type="GO" id="GO:0071555">
    <property type="term" value="P:cell wall organization"/>
    <property type="evidence" value="ECO:0007669"/>
    <property type="project" value="UniProtKB-KW"/>
</dbReference>
<dbReference type="AlphaFoldDB" id="A0A0G0GX24"/>
<dbReference type="GO" id="GO:0008360">
    <property type="term" value="P:regulation of cell shape"/>
    <property type="evidence" value="ECO:0007669"/>
    <property type="project" value="UniProtKB-KW"/>
</dbReference>
<keyword evidence="14" id="KW-0573">Peptidoglycan synthesis</keyword>
<dbReference type="EMBL" id="LBTH01000022">
    <property type="protein sequence ID" value="KKQ35563.1"/>
    <property type="molecule type" value="Genomic_DNA"/>
</dbReference>
<keyword evidence="7 14" id="KW-0378">Hydrolase</keyword>
<comment type="similarity">
    <text evidence="2 14">Belongs to the UppP family.</text>
</comment>
<keyword evidence="6 14" id="KW-0812">Transmembrane</keyword>
<keyword evidence="9 14" id="KW-0472">Membrane</keyword>
<evidence type="ECO:0000256" key="1">
    <source>
        <dbReference type="ARBA" id="ARBA00004651"/>
    </source>
</evidence>
<dbReference type="GO" id="GO:0009252">
    <property type="term" value="P:peptidoglycan biosynthetic process"/>
    <property type="evidence" value="ECO:0007669"/>
    <property type="project" value="UniProtKB-KW"/>
</dbReference>
<feature type="transmembrane region" description="Helical" evidence="14">
    <location>
        <begin position="107"/>
        <end position="127"/>
    </location>
</feature>
<evidence type="ECO:0000256" key="9">
    <source>
        <dbReference type="ARBA" id="ARBA00023136"/>
    </source>
</evidence>
<protein>
    <recommendedName>
        <fullName evidence="4 14">Undecaprenyl-diphosphatase</fullName>
        <ecNumber evidence="3 14">3.6.1.27</ecNumber>
    </recommendedName>
    <alternativeName>
        <fullName evidence="12 14">Bacitracin resistance protein</fullName>
    </alternativeName>
    <alternativeName>
        <fullName evidence="11 14">Undecaprenyl pyrophosphate phosphatase</fullName>
    </alternativeName>
</protein>
<reference evidence="15 16" key="1">
    <citation type="journal article" date="2015" name="Nature">
        <title>rRNA introns, odd ribosomes, and small enigmatic genomes across a large radiation of phyla.</title>
        <authorList>
            <person name="Brown C.T."/>
            <person name="Hug L.A."/>
            <person name="Thomas B.C."/>
            <person name="Sharon I."/>
            <person name="Castelle C.J."/>
            <person name="Singh A."/>
            <person name="Wilkins M.J."/>
            <person name="Williams K.H."/>
            <person name="Banfield J.F."/>
        </authorList>
    </citation>
    <scope>NUCLEOTIDE SEQUENCE [LARGE SCALE GENOMIC DNA]</scope>
</reference>
<dbReference type="Proteomes" id="UP000034852">
    <property type="component" value="Unassembled WGS sequence"/>
</dbReference>
<gene>
    <name evidence="14" type="primary">uppP</name>
    <name evidence="15" type="ORF">US52_C0022G0012</name>
</gene>
<evidence type="ECO:0000256" key="10">
    <source>
        <dbReference type="ARBA" id="ARBA00023251"/>
    </source>
</evidence>
<keyword evidence="8 14" id="KW-1133">Transmembrane helix</keyword>
<dbReference type="GO" id="GO:0050380">
    <property type="term" value="F:undecaprenyl-diphosphatase activity"/>
    <property type="evidence" value="ECO:0007669"/>
    <property type="project" value="UniProtKB-UniRule"/>
</dbReference>
<comment type="miscellaneous">
    <text evidence="14">Bacitracin is thought to be involved in the inhibition of peptidoglycan synthesis by sequestering undecaprenyl diphosphate, thereby reducing the pool of lipid carrier available.</text>
</comment>
<dbReference type="InterPro" id="IPR003824">
    <property type="entry name" value="UppP"/>
</dbReference>
<evidence type="ECO:0000313" key="15">
    <source>
        <dbReference type="EMBL" id="KKQ35563.1"/>
    </source>
</evidence>